<sequence length="308" mass="34988">MVFLFGVTGYVGSAFFQYLLERKVPVRGFSRKEVNLLHREALWRLLQESKPEFIINAAGYTGKPNVDACEDHKAECLLGNVAIPAVLKEVCGELGLPWGHVSSGCIYTGSKAETFIGPVGFREEDPPNFSFRQNNCSFYSGTKALAEEILADAPLCYLWRLRIPFDSVDHPKNYLSKLLRYPKLVDVRNSLSYLREYVAACWACWEKRLPFGTFNVTNPGSVTTREVVELILESPLGPKLVQSGKRFEFFSSEEEFYREAARTPRSNCVLDSSKILQHGVFLSDVREALAKALRSWRWKGEWRLGEEP</sequence>
<accession>A0A8J2BQS7</accession>
<evidence type="ECO:0000256" key="1">
    <source>
        <dbReference type="ARBA" id="ARBA00004781"/>
    </source>
</evidence>
<gene>
    <name evidence="8" type="ORF">MPNT_10260</name>
</gene>
<evidence type="ECO:0000256" key="3">
    <source>
        <dbReference type="ARBA" id="ARBA00012929"/>
    </source>
</evidence>
<dbReference type="PANTHER" id="PTHR10491">
    <property type="entry name" value="DTDP-4-DEHYDRORHAMNOSE REDUCTASE"/>
    <property type="match status" value="1"/>
</dbReference>
<dbReference type="GO" id="GO:0048270">
    <property type="term" value="F:methionine adenosyltransferase regulator activity"/>
    <property type="evidence" value="ECO:0007669"/>
    <property type="project" value="TreeGrafter"/>
</dbReference>
<feature type="domain" description="RmlD-like substrate binding" evidence="7">
    <location>
        <begin position="2"/>
        <end position="294"/>
    </location>
</feature>
<comment type="pathway">
    <text evidence="1 6">Carbohydrate biosynthesis; dTDP-L-rhamnose biosynthesis.</text>
</comment>
<dbReference type="InterPro" id="IPR005913">
    <property type="entry name" value="dTDP_dehydrorham_reduct"/>
</dbReference>
<dbReference type="Gene3D" id="3.40.50.720">
    <property type="entry name" value="NAD(P)-binding Rossmann-like Domain"/>
    <property type="match status" value="1"/>
</dbReference>
<evidence type="ECO:0000313" key="8">
    <source>
        <dbReference type="EMBL" id="CAF0689553.1"/>
    </source>
</evidence>
<comment type="similarity">
    <text evidence="2 6">Belongs to the dTDP-4-dehydrorhamnose reductase family.</text>
</comment>
<dbReference type="InterPro" id="IPR036291">
    <property type="entry name" value="NAD(P)-bd_dom_sf"/>
</dbReference>
<keyword evidence="6" id="KW-0521">NADP</keyword>
<evidence type="ECO:0000259" key="7">
    <source>
        <dbReference type="Pfam" id="PF04321"/>
    </source>
</evidence>
<comment type="caution">
    <text evidence="8">The sequence shown here is derived from an EMBL/GenBank/DDBJ whole genome shotgun (WGS) entry which is preliminary data.</text>
</comment>
<dbReference type="GO" id="GO:0048269">
    <property type="term" value="C:methionine adenosyltransferase complex"/>
    <property type="evidence" value="ECO:0007669"/>
    <property type="project" value="TreeGrafter"/>
</dbReference>
<organism evidence="8 9">
    <name type="scientific">Candidatus Methylacidithermus pantelleriae</name>
    <dbReference type="NCBI Taxonomy" id="2744239"/>
    <lineage>
        <taxon>Bacteria</taxon>
        <taxon>Pseudomonadati</taxon>
        <taxon>Verrucomicrobiota</taxon>
        <taxon>Methylacidiphilae</taxon>
        <taxon>Methylacidiphilales</taxon>
        <taxon>Methylacidiphilaceae</taxon>
        <taxon>Candidatus Methylacidithermus</taxon>
    </lineage>
</organism>
<keyword evidence="9" id="KW-1185">Reference proteome</keyword>
<protein>
    <recommendedName>
        <fullName evidence="4 6">dTDP-4-dehydrorhamnose reductase</fullName>
        <ecNumber evidence="3 6">1.1.1.133</ecNumber>
    </recommendedName>
</protein>
<reference evidence="8" key="1">
    <citation type="submission" date="2021-02" db="EMBL/GenBank/DDBJ databases">
        <authorList>
            <person name="Cremers G."/>
            <person name="Picone N."/>
        </authorList>
    </citation>
    <scope>NUCLEOTIDE SEQUENCE</scope>
    <source>
        <strain evidence="8">PQ17</strain>
    </source>
</reference>
<proteinExistence type="inferred from homology"/>
<evidence type="ECO:0000256" key="6">
    <source>
        <dbReference type="RuleBase" id="RU364082"/>
    </source>
</evidence>
<dbReference type="Pfam" id="PF04321">
    <property type="entry name" value="RmlD_sub_bind"/>
    <property type="match status" value="1"/>
</dbReference>
<name>A0A8J2BQS7_9BACT</name>
<dbReference type="GO" id="GO:0006556">
    <property type="term" value="P:S-adenosylmethionine biosynthetic process"/>
    <property type="evidence" value="ECO:0007669"/>
    <property type="project" value="TreeGrafter"/>
</dbReference>
<dbReference type="Proteomes" id="UP000663859">
    <property type="component" value="Unassembled WGS sequence"/>
</dbReference>
<comment type="function">
    <text evidence="6">Catalyzes the reduction of dTDP-6-deoxy-L-lyxo-4-hexulose to yield dTDP-L-rhamnose.</text>
</comment>
<dbReference type="PANTHER" id="PTHR10491:SF4">
    <property type="entry name" value="METHIONINE ADENOSYLTRANSFERASE 2 SUBUNIT BETA"/>
    <property type="match status" value="1"/>
</dbReference>
<evidence type="ECO:0000256" key="2">
    <source>
        <dbReference type="ARBA" id="ARBA00010944"/>
    </source>
</evidence>
<dbReference type="EC" id="1.1.1.133" evidence="3 6"/>
<dbReference type="EMBL" id="CAJNOB010000001">
    <property type="protein sequence ID" value="CAF0689553.1"/>
    <property type="molecule type" value="Genomic_DNA"/>
</dbReference>
<evidence type="ECO:0000256" key="4">
    <source>
        <dbReference type="ARBA" id="ARBA00017099"/>
    </source>
</evidence>
<dbReference type="AlphaFoldDB" id="A0A8J2BQS7"/>
<comment type="catalytic activity">
    <reaction evidence="5">
        <text>dTDP-beta-L-rhamnose + NADP(+) = dTDP-4-dehydro-beta-L-rhamnose + NADPH + H(+)</text>
        <dbReference type="Rhea" id="RHEA:21796"/>
        <dbReference type="ChEBI" id="CHEBI:15378"/>
        <dbReference type="ChEBI" id="CHEBI:57510"/>
        <dbReference type="ChEBI" id="CHEBI:57783"/>
        <dbReference type="ChEBI" id="CHEBI:58349"/>
        <dbReference type="ChEBI" id="CHEBI:62830"/>
        <dbReference type="EC" id="1.1.1.133"/>
    </reaction>
</comment>
<evidence type="ECO:0000256" key="5">
    <source>
        <dbReference type="ARBA" id="ARBA00048200"/>
    </source>
</evidence>
<dbReference type="SUPFAM" id="SSF51735">
    <property type="entry name" value="NAD(P)-binding Rossmann-fold domains"/>
    <property type="match status" value="1"/>
</dbReference>
<dbReference type="InterPro" id="IPR029903">
    <property type="entry name" value="RmlD-like-bd"/>
</dbReference>
<evidence type="ECO:0000313" key="9">
    <source>
        <dbReference type="Proteomes" id="UP000663859"/>
    </source>
</evidence>
<dbReference type="RefSeq" id="WP_174581714.1">
    <property type="nucleotide sequence ID" value="NZ_CAJNOB010000001.1"/>
</dbReference>
<keyword evidence="6" id="KW-0560">Oxidoreductase</keyword>
<dbReference type="GO" id="GO:0008831">
    <property type="term" value="F:dTDP-4-dehydrorhamnose reductase activity"/>
    <property type="evidence" value="ECO:0007669"/>
    <property type="project" value="UniProtKB-EC"/>
</dbReference>